<proteinExistence type="predicted"/>
<dbReference type="EMBL" id="CADCWL010000073">
    <property type="protein sequence ID" value="CAA9560360.1"/>
    <property type="molecule type" value="Genomic_DNA"/>
</dbReference>
<organism evidence="1">
    <name type="scientific">uncultured Thermomicrobiales bacterium</name>
    <dbReference type="NCBI Taxonomy" id="1645740"/>
    <lineage>
        <taxon>Bacteria</taxon>
        <taxon>Pseudomonadati</taxon>
        <taxon>Thermomicrobiota</taxon>
        <taxon>Thermomicrobia</taxon>
        <taxon>Thermomicrobiales</taxon>
        <taxon>environmental samples</taxon>
    </lineage>
</organism>
<gene>
    <name evidence="1" type="ORF">AVDCRST_MAG19-1747</name>
</gene>
<sequence>MRLTVLLLSGDDPGACIAFVPGPDVVTQGEGIEGALTAACETPVLATKEMMERGEEALTEPKGAIVGAIDVDTSVPVGTSA</sequence>
<reference evidence="1" key="1">
    <citation type="submission" date="2020-02" db="EMBL/GenBank/DDBJ databases">
        <authorList>
            <person name="Meier V. D."/>
        </authorList>
    </citation>
    <scope>NUCLEOTIDE SEQUENCE</scope>
    <source>
        <strain evidence="1">AVDCRST_MAG19</strain>
    </source>
</reference>
<name>A0A6J4UUJ1_9BACT</name>
<accession>A0A6J4UUJ1</accession>
<protein>
    <submittedName>
        <fullName evidence="1">Uncharacterized protein</fullName>
    </submittedName>
</protein>
<evidence type="ECO:0000313" key="1">
    <source>
        <dbReference type="EMBL" id="CAA9560360.1"/>
    </source>
</evidence>
<dbReference type="AlphaFoldDB" id="A0A6J4UUJ1"/>